<proteinExistence type="predicted"/>
<organism evidence="1 2">
    <name type="scientific">Gossypium davidsonii</name>
    <name type="common">Davidson's cotton</name>
    <name type="synonym">Gossypium klotzschianum subsp. davidsonii</name>
    <dbReference type="NCBI Taxonomy" id="34287"/>
    <lineage>
        <taxon>Eukaryota</taxon>
        <taxon>Viridiplantae</taxon>
        <taxon>Streptophyta</taxon>
        <taxon>Embryophyta</taxon>
        <taxon>Tracheophyta</taxon>
        <taxon>Spermatophyta</taxon>
        <taxon>Magnoliopsida</taxon>
        <taxon>eudicotyledons</taxon>
        <taxon>Gunneridae</taxon>
        <taxon>Pentapetalae</taxon>
        <taxon>rosids</taxon>
        <taxon>malvids</taxon>
        <taxon>Malvales</taxon>
        <taxon>Malvaceae</taxon>
        <taxon>Malvoideae</taxon>
        <taxon>Gossypium</taxon>
    </lineage>
</organism>
<reference evidence="1 2" key="1">
    <citation type="journal article" date="2019" name="Genome Biol. Evol.">
        <title>Insights into the evolution of the New World diploid cottons (Gossypium, subgenus Houzingenia) based on genome sequencing.</title>
        <authorList>
            <person name="Grover C.E."/>
            <person name="Arick M.A. 2nd"/>
            <person name="Thrash A."/>
            <person name="Conover J.L."/>
            <person name="Sanders W.S."/>
            <person name="Peterson D.G."/>
            <person name="Frelichowski J.E."/>
            <person name="Scheffler J.A."/>
            <person name="Scheffler B.E."/>
            <person name="Wendel J.F."/>
        </authorList>
    </citation>
    <scope>NUCLEOTIDE SEQUENCE [LARGE SCALE GENOMIC DNA]</scope>
    <source>
        <strain evidence="1">27</strain>
        <tissue evidence="1">Leaf</tissue>
    </source>
</reference>
<dbReference type="Proteomes" id="UP000593561">
    <property type="component" value="Unassembled WGS sequence"/>
</dbReference>
<evidence type="ECO:0000313" key="2">
    <source>
        <dbReference type="Proteomes" id="UP000593561"/>
    </source>
</evidence>
<keyword evidence="2" id="KW-1185">Reference proteome</keyword>
<dbReference type="AlphaFoldDB" id="A0A7J8SCP6"/>
<protein>
    <submittedName>
        <fullName evidence="1">Uncharacterized protein</fullName>
    </submittedName>
</protein>
<gene>
    <name evidence="1" type="ORF">Godav_009103</name>
</gene>
<sequence>MMQLKISDCSLDDIVMSIQLHCSVRKAQLPTLYLHSSARAHPPLFSPSFGRWRAESYPRHPSKIIWDFANRKKMIARFQSMSQSKQNGRIKCSPSPRLLSTNQRLLACHRWQSTERDKVPGRTSRRRKGVDRGYSFKKDADAQVASIEEPKKKEMSAFVIKDDSMPKYASIVEMFLPLLVAGSYFSYRYLTTASSMV</sequence>
<evidence type="ECO:0000313" key="1">
    <source>
        <dbReference type="EMBL" id="MBA0623653.1"/>
    </source>
</evidence>
<accession>A0A7J8SCP6</accession>
<name>A0A7J8SCP6_GOSDV</name>
<comment type="caution">
    <text evidence="1">The sequence shown here is derived from an EMBL/GenBank/DDBJ whole genome shotgun (WGS) entry which is preliminary data.</text>
</comment>
<dbReference type="EMBL" id="JABFAC010000009">
    <property type="protein sequence ID" value="MBA0623653.1"/>
    <property type="molecule type" value="Genomic_DNA"/>
</dbReference>